<feature type="domain" description="CCHC-type" evidence="2">
    <location>
        <begin position="8"/>
        <end position="22"/>
    </location>
</feature>
<dbReference type="Gene3D" id="3.90.79.10">
    <property type="entry name" value="Nucleoside Triphosphate Pyrophosphohydrolase"/>
    <property type="match status" value="1"/>
</dbReference>
<evidence type="ECO:0000259" key="2">
    <source>
        <dbReference type="PROSITE" id="PS50158"/>
    </source>
</evidence>
<dbReference type="GO" id="GO:0000290">
    <property type="term" value="P:deadenylation-dependent decapping of nuclear-transcribed mRNA"/>
    <property type="evidence" value="ECO:0007669"/>
    <property type="project" value="TreeGrafter"/>
</dbReference>
<dbReference type="PANTHER" id="PTHR23114:SF17">
    <property type="entry name" value="M7GPPPN-MRNA HYDROLASE"/>
    <property type="match status" value="1"/>
</dbReference>
<reference evidence="4" key="1">
    <citation type="journal article" date="2020" name="Nature">
        <title>Giant virus diversity and host interactions through global metagenomics.</title>
        <authorList>
            <person name="Schulz F."/>
            <person name="Roux S."/>
            <person name="Paez-Espino D."/>
            <person name="Jungbluth S."/>
            <person name="Walsh D.A."/>
            <person name="Denef V.J."/>
            <person name="McMahon K.D."/>
            <person name="Konstantinidis K.T."/>
            <person name="Eloe-Fadrosh E.A."/>
            <person name="Kyrpides N.C."/>
            <person name="Woyke T."/>
        </authorList>
    </citation>
    <scope>NUCLEOTIDE SEQUENCE</scope>
    <source>
        <strain evidence="4">GVMAG-S-1101164-67</strain>
    </source>
</reference>
<evidence type="ECO:0000313" key="4">
    <source>
        <dbReference type="EMBL" id="QHU10039.1"/>
    </source>
</evidence>
<dbReference type="PROSITE" id="PS00893">
    <property type="entry name" value="NUDIX_BOX"/>
    <property type="match status" value="1"/>
</dbReference>
<dbReference type="EMBL" id="MN740749">
    <property type="protein sequence ID" value="QHU10039.1"/>
    <property type="molecule type" value="Genomic_DNA"/>
</dbReference>
<accession>A0A6C0JX05</accession>
<organism evidence="4">
    <name type="scientific">viral metagenome</name>
    <dbReference type="NCBI Taxonomy" id="1070528"/>
    <lineage>
        <taxon>unclassified sequences</taxon>
        <taxon>metagenomes</taxon>
        <taxon>organismal metagenomes</taxon>
    </lineage>
</organism>
<evidence type="ECO:0000256" key="1">
    <source>
        <dbReference type="ARBA" id="ARBA00022801"/>
    </source>
</evidence>
<dbReference type="Pfam" id="PF00293">
    <property type="entry name" value="NUDIX"/>
    <property type="match status" value="1"/>
</dbReference>
<keyword evidence="1" id="KW-0378">Hydrolase</keyword>
<dbReference type="PANTHER" id="PTHR23114">
    <property type="entry name" value="M7GPPPN-MRNA HYDROLASE"/>
    <property type="match status" value="1"/>
</dbReference>
<dbReference type="AlphaFoldDB" id="A0A6C0JX05"/>
<protein>
    <recommendedName>
        <fullName evidence="5">Nudix hydrolase domain-containing protein</fullName>
    </recommendedName>
</protein>
<evidence type="ECO:0000259" key="3">
    <source>
        <dbReference type="PROSITE" id="PS51462"/>
    </source>
</evidence>
<evidence type="ECO:0008006" key="5">
    <source>
        <dbReference type="Google" id="ProtNLM"/>
    </source>
</evidence>
<dbReference type="InterPro" id="IPR015797">
    <property type="entry name" value="NUDIX_hydrolase-like_dom_sf"/>
</dbReference>
<dbReference type="SUPFAM" id="SSF55811">
    <property type="entry name" value="Nudix"/>
    <property type="match status" value="1"/>
</dbReference>
<dbReference type="GO" id="GO:0003676">
    <property type="term" value="F:nucleic acid binding"/>
    <property type="evidence" value="ECO:0007669"/>
    <property type="project" value="InterPro"/>
</dbReference>
<dbReference type="PROSITE" id="PS51462">
    <property type="entry name" value="NUDIX"/>
    <property type="match status" value="1"/>
</dbReference>
<dbReference type="InterPro" id="IPR000086">
    <property type="entry name" value="NUDIX_hydrolase_dom"/>
</dbReference>
<dbReference type="InterPro" id="IPR020084">
    <property type="entry name" value="NUDIX_hydrolase_CS"/>
</dbReference>
<dbReference type="InterPro" id="IPR001878">
    <property type="entry name" value="Znf_CCHC"/>
</dbReference>
<sequence>MHNYDVYCNNCGKNGHQFYQCKIPITSFGVVAFRVNTENTNNSGRFFEGVRENEVERSSKEFKKYEFLMIRRKDTLGYIDFMRGKYTLHNSHYIMNMMKQMTIDEKTRLRTGNFTELWKNLWGDEAISNQYKSEENSSREKYNALKTGIMIKTKLYTLDALLDESMTYHQWTEPEWGFPKGRRNMQETDYECAIREFSEETGYTPNILKNIHNIIPFEENFSGSNYKSYKHKYYLMNISYLDSLHPTTFENTEVSDIGWKSFEECVSCIRPYNLEKIQMISKIHTCLTTNQFYFM</sequence>
<dbReference type="PROSITE" id="PS50158">
    <property type="entry name" value="ZF_CCHC"/>
    <property type="match status" value="1"/>
</dbReference>
<feature type="domain" description="Nudix hydrolase" evidence="3">
    <location>
        <begin position="42"/>
        <end position="285"/>
    </location>
</feature>
<dbReference type="GO" id="GO:0008270">
    <property type="term" value="F:zinc ion binding"/>
    <property type="evidence" value="ECO:0007669"/>
    <property type="project" value="InterPro"/>
</dbReference>
<dbReference type="GO" id="GO:0005737">
    <property type="term" value="C:cytoplasm"/>
    <property type="evidence" value="ECO:0007669"/>
    <property type="project" value="TreeGrafter"/>
</dbReference>
<proteinExistence type="predicted"/>
<dbReference type="GO" id="GO:0016787">
    <property type="term" value="F:hydrolase activity"/>
    <property type="evidence" value="ECO:0007669"/>
    <property type="project" value="UniProtKB-KW"/>
</dbReference>
<name>A0A6C0JX05_9ZZZZ</name>